<comment type="caution">
    <text evidence="4">The sequence shown here is derived from an EMBL/GenBank/DDBJ whole genome shotgun (WGS) entry which is preliminary data.</text>
</comment>
<dbReference type="Gene3D" id="4.10.60.10">
    <property type="entry name" value="Zinc finger, CCHC-type"/>
    <property type="match status" value="4"/>
</dbReference>
<evidence type="ECO:0000256" key="1">
    <source>
        <dbReference type="PROSITE-ProRule" id="PRU00047"/>
    </source>
</evidence>
<keyword evidence="1" id="KW-0863">Zinc-finger</keyword>
<dbReference type="SMART" id="SM00343">
    <property type="entry name" value="ZnF_C2HC"/>
    <property type="match status" value="7"/>
</dbReference>
<dbReference type="EMBL" id="PEDP01000694">
    <property type="protein sequence ID" value="POS85195.1"/>
    <property type="molecule type" value="Genomic_DNA"/>
</dbReference>
<feature type="domain" description="CCHC-type" evidence="3">
    <location>
        <begin position="280"/>
        <end position="295"/>
    </location>
</feature>
<dbReference type="AlphaFoldDB" id="A0A2S4PT33"/>
<name>A0A2S4PT33_9PEZI</name>
<dbReference type="OrthoDB" id="8026949at2759"/>
<dbReference type="SUPFAM" id="SSF57756">
    <property type="entry name" value="Retrovirus zinc finger-like domains"/>
    <property type="match status" value="3"/>
</dbReference>
<reference evidence="4 5" key="1">
    <citation type="submission" date="2017-10" db="EMBL/GenBank/DDBJ databases">
        <title>Development of genomic resources for the powdery mildew, Erysiphe pulchra.</title>
        <authorList>
            <person name="Wadl P.A."/>
            <person name="Mack B.M."/>
            <person name="Moore G."/>
            <person name="Beltz S.B."/>
        </authorList>
    </citation>
    <scope>NUCLEOTIDE SEQUENCE [LARGE SCALE GENOMIC DNA]</scope>
    <source>
        <strain evidence="4">Cflorida</strain>
    </source>
</reference>
<gene>
    <name evidence="4" type="ORF">EPUL_003121</name>
</gene>
<feature type="domain" description="CCHC-type" evidence="3">
    <location>
        <begin position="83"/>
        <end position="98"/>
    </location>
</feature>
<dbReference type="STRING" id="225359.A0A2S4PT33"/>
<feature type="region of interest" description="Disordered" evidence="2">
    <location>
        <begin position="364"/>
        <end position="445"/>
    </location>
</feature>
<accession>A0A2S4PT33</accession>
<dbReference type="GO" id="GO:0003676">
    <property type="term" value="F:nucleic acid binding"/>
    <property type="evidence" value="ECO:0007669"/>
    <property type="project" value="InterPro"/>
</dbReference>
<dbReference type="InterPro" id="IPR051714">
    <property type="entry name" value="Znf_CCHC_NABP"/>
</dbReference>
<dbReference type="Proteomes" id="UP000237438">
    <property type="component" value="Unassembled WGS sequence"/>
</dbReference>
<keyword evidence="5" id="KW-1185">Reference proteome</keyword>
<feature type="domain" description="CCHC-type" evidence="3">
    <location>
        <begin position="316"/>
        <end position="330"/>
    </location>
</feature>
<protein>
    <recommendedName>
        <fullName evidence="3">CCHC-type domain-containing protein</fullName>
    </recommendedName>
</protein>
<evidence type="ECO:0000259" key="3">
    <source>
        <dbReference type="PROSITE" id="PS50158"/>
    </source>
</evidence>
<evidence type="ECO:0000256" key="2">
    <source>
        <dbReference type="SAM" id="MobiDB-lite"/>
    </source>
</evidence>
<dbReference type="InterPro" id="IPR036875">
    <property type="entry name" value="Znf_CCHC_sf"/>
</dbReference>
<evidence type="ECO:0000313" key="4">
    <source>
        <dbReference type="EMBL" id="POS85195.1"/>
    </source>
</evidence>
<organism evidence="4 5">
    <name type="scientific">Erysiphe pulchra</name>
    <dbReference type="NCBI Taxonomy" id="225359"/>
    <lineage>
        <taxon>Eukaryota</taxon>
        <taxon>Fungi</taxon>
        <taxon>Dikarya</taxon>
        <taxon>Ascomycota</taxon>
        <taxon>Pezizomycotina</taxon>
        <taxon>Leotiomycetes</taxon>
        <taxon>Erysiphales</taxon>
        <taxon>Erysiphaceae</taxon>
        <taxon>Erysiphe</taxon>
    </lineage>
</organism>
<dbReference type="PROSITE" id="PS50158">
    <property type="entry name" value="ZF_CCHC"/>
    <property type="match status" value="5"/>
</dbReference>
<feature type="compositionally biased region" description="Polar residues" evidence="2">
    <location>
        <begin position="410"/>
        <end position="445"/>
    </location>
</feature>
<evidence type="ECO:0000313" key="5">
    <source>
        <dbReference type="Proteomes" id="UP000237438"/>
    </source>
</evidence>
<feature type="compositionally biased region" description="Gly residues" evidence="2">
    <location>
        <begin position="387"/>
        <end position="403"/>
    </location>
</feature>
<dbReference type="Pfam" id="PF00098">
    <property type="entry name" value="zf-CCHC"/>
    <property type="match status" value="5"/>
</dbReference>
<proteinExistence type="predicted"/>
<feature type="region of interest" description="Disordered" evidence="2">
    <location>
        <begin position="1"/>
        <end position="48"/>
    </location>
</feature>
<keyword evidence="1" id="KW-0479">Metal-binding</keyword>
<dbReference type="PANTHER" id="PTHR23002">
    <property type="entry name" value="ZINC FINGER CCHC DOMAIN CONTAINING PROTEIN"/>
    <property type="match status" value="1"/>
</dbReference>
<sequence>MSWDFPSPADANASQWEAKEFDTYGADAGNEGENYEEQGYGEGGEEGGYGGGGGNGECYGCGEMGHIRSDCPNPTPREFTGNCRICEEQGHRANECPNKPAIICRNCQEEGHEAFGCTRPRKINRDHIQDMSGEEAWKRIQDAAEERDLDDLKEAIEIYIKAEPETTYQQLEKKFRDNDVGVYIIALEKELAATYTNMDIQGTLDRTYSITWRWSPKPMRPKEIQFWPSTPEDNFERLADAGEPTDRGVPKCSNCNTLGHTRRRCPQEIIENPDRTTVLCFNCNKTGHRMRDCPDPRTDRFAEQKNEESGEAAMTCRNCDAEGHIAKECPLPRDYSRVKCQNCDQMGHTKVRCTEPLKEAEYGEGEYGYGGDSGNYEGQDNNYSGGNDTGAGGWDAPAGGGDQGWDAPASSNQGWDAPANSNQGWDAPANSNQSWDAPAISNQGI</sequence>
<feature type="domain" description="CCHC-type" evidence="3">
    <location>
        <begin position="251"/>
        <end position="267"/>
    </location>
</feature>
<keyword evidence="1" id="KW-0862">Zinc</keyword>
<dbReference type="GO" id="GO:0008270">
    <property type="term" value="F:zinc ion binding"/>
    <property type="evidence" value="ECO:0007669"/>
    <property type="project" value="UniProtKB-KW"/>
</dbReference>
<feature type="non-terminal residue" evidence="4">
    <location>
        <position position="445"/>
    </location>
</feature>
<feature type="domain" description="CCHC-type" evidence="3">
    <location>
        <begin position="58"/>
        <end position="73"/>
    </location>
</feature>
<dbReference type="InterPro" id="IPR001878">
    <property type="entry name" value="Znf_CCHC"/>
</dbReference>